<comment type="caution">
    <text evidence="1">Lacks conserved residue(s) required for the propagation of feature annotation.</text>
</comment>
<evidence type="ECO:0000259" key="3">
    <source>
        <dbReference type="PROSITE" id="PS50067"/>
    </source>
</evidence>
<dbReference type="InterPro" id="IPR027640">
    <property type="entry name" value="Kinesin-like_fam"/>
</dbReference>
<dbReference type="GO" id="GO:0007018">
    <property type="term" value="P:microtubule-based movement"/>
    <property type="evidence" value="ECO:0007669"/>
    <property type="project" value="InterPro"/>
</dbReference>
<dbReference type="Proteomes" id="UP000179807">
    <property type="component" value="Unassembled WGS sequence"/>
</dbReference>
<keyword evidence="5" id="KW-1185">Reference proteome</keyword>
<feature type="region of interest" description="Disordered" evidence="2">
    <location>
        <begin position="371"/>
        <end position="392"/>
    </location>
</feature>
<evidence type="ECO:0000313" key="4">
    <source>
        <dbReference type="EMBL" id="OHT00990.1"/>
    </source>
</evidence>
<dbReference type="GO" id="GO:0008017">
    <property type="term" value="F:microtubule binding"/>
    <property type="evidence" value="ECO:0007669"/>
    <property type="project" value="InterPro"/>
</dbReference>
<dbReference type="Pfam" id="PF00225">
    <property type="entry name" value="Kinesin"/>
    <property type="match status" value="1"/>
</dbReference>
<feature type="region of interest" description="Disordered" evidence="2">
    <location>
        <begin position="307"/>
        <end position="326"/>
    </location>
</feature>
<gene>
    <name evidence="4" type="ORF">TRFO_32156</name>
</gene>
<dbReference type="RefSeq" id="XP_068354126.1">
    <property type="nucleotide sequence ID" value="XM_068508346.1"/>
</dbReference>
<dbReference type="GO" id="GO:0005524">
    <property type="term" value="F:ATP binding"/>
    <property type="evidence" value="ECO:0007669"/>
    <property type="project" value="InterPro"/>
</dbReference>
<proteinExistence type="inferred from homology"/>
<protein>
    <recommendedName>
        <fullName evidence="3">Kinesin motor domain-containing protein</fullName>
    </recommendedName>
</protein>
<dbReference type="OrthoDB" id="3176171at2759"/>
<feature type="region of interest" description="Disordered" evidence="2">
    <location>
        <begin position="72"/>
        <end position="95"/>
    </location>
</feature>
<accession>A0A1J4JU00</accession>
<dbReference type="Gene3D" id="3.40.850.10">
    <property type="entry name" value="Kinesin motor domain"/>
    <property type="match status" value="1"/>
</dbReference>
<dbReference type="AlphaFoldDB" id="A0A1J4JU00"/>
<dbReference type="InterPro" id="IPR001752">
    <property type="entry name" value="Kinesin_motor_dom"/>
</dbReference>
<comment type="caution">
    <text evidence="4">The sequence shown here is derived from an EMBL/GenBank/DDBJ whole genome shotgun (WGS) entry which is preliminary data.</text>
</comment>
<dbReference type="EMBL" id="MLAK01000928">
    <property type="protein sequence ID" value="OHT00990.1"/>
    <property type="molecule type" value="Genomic_DNA"/>
</dbReference>
<dbReference type="SUPFAM" id="SSF52540">
    <property type="entry name" value="P-loop containing nucleoside triphosphate hydrolases"/>
    <property type="match status" value="1"/>
</dbReference>
<name>A0A1J4JU00_9EUKA</name>
<sequence length="392" mass="45264">MILRDSLGGNARTMMIAAIGPADYNFMETMSTLRYAERAKKIENKPKVNMDPKDALLMKYQEELAALQAQLNGGGGPIGGQAKSDEERLKEMEDQLAKQRKQLENASKMAKEERVKLEKALQQQKAAIDSEKEKRSKYEERLKELSKYAVIGDLKKQTEQNEAQIREYKERLKQRESKAKKLQKEIEERQKRRETVIEKCDNIQAEVEQVNNMFKSKVEQYQNLKLKMPEVQKTIQADRENMASNIDFLNRQIELYTKIIDNFIPEKEVENIRNSFVYNESKNQWSKKEMDKRELVSKVTKLERPKSAYGVQRPSASAKDDMPTIQLSPKAVKSRLKTGSTQVQGMSVEEAVNKAFQDKAENFTYTVNKSKVESDSDSEFGEGEFIEDDFVQ</sequence>
<dbReference type="InterPro" id="IPR036961">
    <property type="entry name" value="Kinesin_motor_dom_sf"/>
</dbReference>
<dbReference type="PROSITE" id="PS50067">
    <property type="entry name" value="KINESIN_MOTOR_2"/>
    <property type="match status" value="1"/>
</dbReference>
<feature type="compositionally biased region" description="Basic and acidic residues" evidence="2">
    <location>
        <begin position="83"/>
        <end position="95"/>
    </location>
</feature>
<organism evidence="4 5">
    <name type="scientific">Tritrichomonas foetus</name>
    <dbReference type="NCBI Taxonomy" id="1144522"/>
    <lineage>
        <taxon>Eukaryota</taxon>
        <taxon>Metamonada</taxon>
        <taxon>Parabasalia</taxon>
        <taxon>Tritrichomonadida</taxon>
        <taxon>Tritrichomonadidae</taxon>
        <taxon>Tritrichomonas</taxon>
    </lineage>
</organism>
<dbReference type="InterPro" id="IPR027417">
    <property type="entry name" value="P-loop_NTPase"/>
</dbReference>
<dbReference type="VEuPathDB" id="TrichDB:TRFO_32156"/>
<evidence type="ECO:0000256" key="1">
    <source>
        <dbReference type="PROSITE-ProRule" id="PRU00283"/>
    </source>
</evidence>
<feature type="compositionally biased region" description="Acidic residues" evidence="2">
    <location>
        <begin position="375"/>
        <end position="392"/>
    </location>
</feature>
<evidence type="ECO:0000256" key="2">
    <source>
        <dbReference type="SAM" id="MobiDB-lite"/>
    </source>
</evidence>
<evidence type="ECO:0000313" key="5">
    <source>
        <dbReference type="Proteomes" id="UP000179807"/>
    </source>
</evidence>
<reference evidence="4" key="1">
    <citation type="submission" date="2016-10" db="EMBL/GenBank/DDBJ databases">
        <authorList>
            <person name="Benchimol M."/>
            <person name="Almeida L.G."/>
            <person name="Vasconcelos A.T."/>
            <person name="Perreira-Neves A."/>
            <person name="Rosa I.A."/>
            <person name="Tasca T."/>
            <person name="Bogo M.R."/>
            <person name="de Souza W."/>
        </authorList>
    </citation>
    <scope>NUCLEOTIDE SEQUENCE [LARGE SCALE GENOMIC DNA]</scope>
    <source>
        <strain evidence="4">K</strain>
    </source>
</reference>
<dbReference type="PANTHER" id="PTHR47969">
    <property type="entry name" value="CHROMOSOME-ASSOCIATED KINESIN KIF4A-RELATED"/>
    <property type="match status" value="1"/>
</dbReference>
<feature type="domain" description="Kinesin motor" evidence="3">
    <location>
        <begin position="1"/>
        <end position="42"/>
    </location>
</feature>
<comment type="similarity">
    <text evidence="1">Belongs to the TRAFAC class myosin-kinesin ATPase superfamily. Kinesin family.</text>
</comment>
<dbReference type="GeneID" id="94843050"/>
<dbReference type="GO" id="GO:0003777">
    <property type="term" value="F:microtubule motor activity"/>
    <property type="evidence" value="ECO:0007669"/>
    <property type="project" value="InterPro"/>
</dbReference>